<evidence type="ECO:0000313" key="3">
    <source>
        <dbReference type="Proteomes" id="UP000053958"/>
    </source>
</evidence>
<sequence>KRKRLEVQKRHGLRMEGIGKGERRQRRETAAGWHGQAGSSEQQAGEGRQTVINALSRLNGGRAGGRHGLAKGIGRAGRRDRRTHQAEQQSG</sequence>
<gene>
    <name evidence="2" type="ORF">T310_9121</name>
</gene>
<dbReference type="RefSeq" id="XP_013323811.1">
    <property type="nucleotide sequence ID" value="XM_013468357.1"/>
</dbReference>
<feature type="non-terminal residue" evidence="2">
    <location>
        <position position="1"/>
    </location>
</feature>
<feature type="compositionally biased region" description="Basic and acidic residues" evidence="1">
    <location>
        <begin position="1"/>
        <end position="29"/>
    </location>
</feature>
<feature type="non-terminal residue" evidence="2">
    <location>
        <position position="91"/>
    </location>
</feature>
<protein>
    <submittedName>
        <fullName evidence="2">Uncharacterized protein</fullName>
    </submittedName>
</protein>
<evidence type="ECO:0000313" key="2">
    <source>
        <dbReference type="EMBL" id="KKA17199.1"/>
    </source>
</evidence>
<dbReference type="EMBL" id="LASV01000694">
    <property type="protein sequence ID" value="KKA17199.1"/>
    <property type="molecule type" value="Genomic_DNA"/>
</dbReference>
<feature type="region of interest" description="Disordered" evidence="1">
    <location>
        <begin position="1"/>
        <end position="91"/>
    </location>
</feature>
<reference evidence="2 3" key="1">
    <citation type="submission" date="2015-04" db="EMBL/GenBank/DDBJ databases">
        <authorList>
            <person name="Heijne W.H."/>
            <person name="Fedorova N.D."/>
            <person name="Nierman W.C."/>
            <person name="Vollebregt A.W."/>
            <person name="Zhao Z."/>
            <person name="Wu L."/>
            <person name="Kumar M."/>
            <person name="Stam H."/>
            <person name="van den Berg M.A."/>
            <person name="Pel H.J."/>
        </authorList>
    </citation>
    <scope>NUCLEOTIDE SEQUENCE [LARGE SCALE GENOMIC DNA]</scope>
    <source>
        <strain evidence="2 3">CBS 393.64</strain>
    </source>
</reference>
<comment type="caution">
    <text evidence="2">The sequence shown here is derived from an EMBL/GenBank/DDBJ whole genome shotgun (WGS) entry which is preliminary data.</text>
</comment>
<dbReference type="Proteomes" id="UP000053958">
    <property type="component" value="Unassembled WGS sequence"/>
</dbReference>
<dbReference type="AlphaFoldDB" id="A0A0F4YG89"/>
<dbReference type="GeneID" id="25321125"/>
<organism evidence="2 3">
    <name type="scientific">Rasamsonia emersonii (strain ATCC 16479 / CBS 393.64 / IMI 116815)</name>
    <dbReference type="NCBI Taxonomy" id="1408163"/>
    <lineage>
        <taxon>Eukaryota</taxon>
        <taxon>Fungi</taxon>
        <taxon>Dikarya</taxon>
        <taxon>Ascomycota</taxon>
        <taxon>Pezizomycotina</taxon>
        <taxon>Eurotiomycetes</taxon>
        <taxon>Eurotiomycetidae</taxon>
        <taxon>Eurotiales</taxon>
        <taxon>Trichocomaceae</taxon>
        <taxon>Rasamsonia</taxon>
    </lineage>
</organism>
<accession>A0A0F4YG89</accession>
<name>A0A0F4YG89_RASE3</name>
<evidence type="ECO:0000256" key="1">
    <source>
        <dbReference type="SAM" id="MobiDB-lite"/>
    </source>
</evidence>
<keyword evidence="3" id="KW-1185">Reference proteome</keyword>
<proteinExistence type="predicted"/>